<name>C6HFN2_AJECH</name>
<protein>
    <submittedName>
        <fullName evidence="1">Uncharacterized protein</fullName>
    </submittedName>
</protein>
<dbReference type="VEuPathDB" id="FungiDB:HCDG_05222"/>
<proteinExistence type="predicted"/>
<accession>C6HFN2</accession>
<evidence type="ECO:0000313" key="2">
    <source>
        <dbReference type="Proteomes" id="UP000002624"/>
    </source>
</evidence>
<sequence>MKFLIFKVWHITMKNCWLNSSEKELNVSKKELNLTKGIKTWKLSSISSEWDLQYYKWEMVENQVQAIID</sequence>
<organism evidence="1 2">
    <name type="scientific">Ajellomyces capsulatus (strain H143)</name>
    <name type="common">Darling's disease fungus</name>
    <name type="synonym">Histoplasma capsulatum</name>
    <dbReference type="NCBI Taxonomy" id="544712"/>
    <lineage>
        <taxon>Eukaryota</taxon>
        <taxon>Fungi</taxon>
        <taxon>Dikarya</taxon>
        <taxon>Ascomycota</taxon>
        <taxon>Pezizomycotina</taxon>
        <taxon>Eurotiomycetes</taxon>
        <taxon>Eurotiomycetidae</taxon>
        <taxon>Onygenales</taxon>
        <taxon>Ajellomycetaceae</taxon>
        <taxon>Histoplasma</taxon>
    </lineage>
</organism>
<dbReference type="Proteomes" id="UP000002624">
    <property type="component" value="Unassembled WGS sequence"/>
</dbReference>
<gene>
    <name evidence="1" type="ORF">HCDG_05222</name>
</gene>
<dbReference type="HOGENOM" id="CLU_2775383_0_0_1"/>
<dbReference type="AlphaFoldDB" id="C6HFN2"/>
<evidence type="ECO:0000313" key="1">
    <source>
        <dbReference type="EMBL" id="EER40633.1"/>
    </source>
</evidence>
<dbReference type="EMBL" id="GG692425">
    <property type="protein sequence ID" value="EER40633.1"/>
    <property type="molecule type" value="Genomic_DNA"/>
</dbReference>
<reference evidence="2" key="1">
    <citation type="submission" date="2009-05" db="EMBL/GenBank/DDBJ databases">
        <title>The genome sequence of Ajellomyces capsulatus strain H143.</title>
        <authorList>
            <person name="Champion M."/>
            <person name="Cuomo C.A."/>
            <person name="Ma L.-J."/>
            <person name="Henn M.R."/>
            <person name="Sil A."/>
            <person name="Goldman B."/>
            <person name="Young S.K."/>
            <person name="Kodira C.D."/>
            <person name="Zeng Q."/>
            <person name="Koehrsen M."/>
            <person name="Alvarado L."/>
            <person name="Berlin A.M."/>
            <person name="Borenstein D."/>
            <person name="Chen Z."/>
            <person name="Engels R."/>
            <person name="Freedman E."/>
            <person name="Gellesch M."/>
            <person name="Goldberg J."/>
            <person name="Griggs A."/>
            <person name="Gujja S."/>
            <person name="Heiman D.I."/>
            <person name="Hepburn T.A."/>
            <person name="Howarth C."/>
            <person name="Jen D."/>
            <person name="Larson L."/>
            <person name="Lewis B."/>
            <person name="Mehta T."/>
            <person name="Park D."/>
            <person name="Pearson M."/>
            <person name="Roberts A."/>
            <person name="Saif S."/>
            <person name="Shea T.D."/>
            <person name="Shenoy N."/>
            <person name="Sisk P."/>
            <person name="Stolte C."/>
            <person name="Sykes S."/>
            <person name="Walk T."/>
            <person name="White J."/>
            <person name="Yandava C."/>
            <person name="Klein B."/>
            <person name="McEwen J.G."/>
            <person name="Puccia R."/>
            <person name="Goldman G.H."/>
            <person name="Felipe M.S."/>
            <person name="Nino-Vega G."/>
            <person name="San-Blas G."/>
            <person name="Taylor J.W."/>
            <person name="Mendoza L."/>
            <person name="Galagan J.E."/>
            <person name="Nusbaum C."/>
            <person name="Birren B.W."/>
        </authorList>
    </citation>
    <scope>NUCLEOTIDE SEQUENCE [LARGE SCALE GENOMIC DNA]</scope>
    <source>
        <strain evidence="2">H143</strain>
    </source>
</reference>